<evidence type="ECO:0000256" key="3">
    <source>
        <dbReference type="ARBA" id="ARBA00023237"/>
    </source>
</evidence>
<comment type="subcellular location">
    <subcellularLocation>
        <location evidence="1">Cell outer membrane</location>
    </subcellularLocation>
</comment>
<gene>
    <name evidence="6" type="ORF">HK107_02010</name>
</gene>
<proteinExistence type="predicted"/>
<feature type="chain" id="PRO_5030547923" evidence="5">
    <location>
        <begin position="26"/>
        <end position="937"/>
    </location>
</feature>
<protein>
    <submittedName>
        <fullName evidence="6">TonB-dependent receptor</fullName>
    </submittedName>
</protein>
<dbReference type="AlphaFoldDB" id="A0A7Y3W448"/>
<dbReference type="Gene3D" id="2.40.170.20">
    <property type="entry name" value="TonB-dependent receptor, beta-barrel domain"/>
    <property type="match status" value="2"/>
</dbReference>
<dbReference type="Gene3D" id="2.170.130.10">
    <property type="entry name" value="TonB-dependent receptor, plug domain"/>
    <property type="match status" value="1"/>
</dbReference>
<dbReference type="InterPro" id="IPR036942">
    <property type="entry name" value="Beta-barrel_TonB_sf"/>
</dbReference>
<organism evidence="6 7">
    <name type="scientific">Parvularcula mediterranea</name>
    <dbReference type="NCBI Taxonomy" id="2732508"/>
    <lineage>
        <taxon>Bacteria</taxon>
        <taxon>Pseudomonadati</taxon>
        <taxon>Pseudomonadota</taxon>
        <taxon>Alphaproteobacteria</taxon>
        <taxon>Parvularculales</taxon>
        <taxon>Parvularculaceae</taxon>
        <taxon>Parvularcula</taxon>
    </lineage>
</organism>
<dbReference type="GO" id="GO:0009279">
    <property type="term" value="C:cell outer membrane"/>
    <property type="evidence" value="ECO:0007669"/>
    <property type="project" value="UniProtKB-SubCell"/>
</dbReference>
<feature type="compositionally biased region" description="Polar residues" evidence="4">
    <location>
        <begin position="663"/>
        <end position="672"/>
    </location>
</feature>
<dbReference type="SUPFAM" id="SSF56935">
    <property type="entry name" value="Porins"/>
    <property type="match status" value="1"/>
</dbReference>
<sequence>MTDTRWALKALLLSASLLALSPAAAETAGQDPQDDQRVEPSGEQDSDVIVVDAVRRRGVTLSTVEPELVLGEEEIAAYGVSSIAELLEELAPETTSGRTRRNSGGGPVVLLNGRRISGFREIGRYPPEALARVEVLPEEAALAYGFSADRRVINFILKDNVVVRAVESELETPDQGGSSSTEASLQRLKVDGNRRFSVDLRYERQSELLEKERDFTSEQPLLPFANPGNLGAASFGDPIGALIGADPSVTVAALQGASFASLLPGVTTPEDAQAFRALRPETEEIAAGFSRSGLFLFDSILTISGEFEAGETISKQGLGSAALDLPASNSFVPFADGVTLYAQQGEDGQLFQETTNEVFTGGLSVVSKLSPVNWTLTANYEVSDQEATTDLGFDLVALQAAVDAGADPFALLSGDIARVERITENRSETASAEGVVNWRPFELPAGDVRVSAQAGVFSRAIETEARQEGEVTVTDLDRQTFSTQINVDAPVTDRVDGGIGTLSVNGNLNFRELSDFGSLLTWGAGFNWRPNDKLRFLVSYTVEEGAPGIQQLGNPELVTPNVRVFDFVTGETVLVESISGGNPNLLADAREVSKIGVQIKPWEEKDVTFNIDYTESRIDDEARGFPALTAEVEAAFADRFVRDTDGTLLSIDRRPVNFEEGTQRQLRSSINWSKRLGRRGGRPGGRPGGPPSGARPGSRPGGPPAAAASGRPQGERPQGGPPAGSGRPSGQPPAASGRPSGPPQGGQAQGQRRGPPQGANAEGGRRQPNRQPTRSGRPGRMGITLTHTWVLEDELVIAAGLPTLDLLNGSAIGQNGGTAAHQLTASLRRWNKGLGVFSRVNWQSGSEVDGSLTGGSDLSFSQTLIADVRMGYDLGYSAAIMQRAPWLRNTRISVGVDNIFDSRIDVENPDGETPLRYQRDLIDPLGRVFELEIRKRF</sequence>
<dbReference type="InterPro" id="IPR037066">
    <property type="entry name" value="Plug_dom_sf"/>
</dbReference>
<evidence type="ECO:0000256" key="1">
    <source>
        <dbReference type="ARBA" id="ARBA00004442"/>
    </source>
</evidence>
<accession>A0A7Y3W448</accession>
<evidence type="ECO:0000256" key="2">
    <source>
        <dbReference type="ARBA" id="ARBA00023136"/>
    </source>
</evidence>
<feature type="region of interest" description="Disordered" evidence="4">
    <location>
        <begin position="660"/>
        <end position="781"/>
    </location>
</feature>
<dbReference type="PANTHER" id="PTHR47234">
    <property type="match status" value="1"/>
</dbReference>
<evidence type="ECO:0000256" key="4">
    <source>
        <dbReference type="SAM" id="MobiDB-lite"/>
    </source>
</evidence>
<keyword evidence="7" id="KW-1185">Reference proteome</keyword>
<dbReference type="PANTHER" id="PTHR47234:SF1">
    <property type="entry name" value="TONB-DEPENDENT RECEPTOR"/>
    <property type="match status" value="1"/>
</dbReference>
<name>A0A7Y3W448_9PROT</name>
<dbReference type="RefSeq" id="WP_173196296.1">
    <property type="nucleotide sequence ID" value="NZ_JABFCX010000002.1"/>
</dbReference>
<dbReference type="EMBL" id="JABFCX010000002">
    <property type="protein sequence ID" value="NNU15098.1"/>
    <property type="molecule type" value="Genomic_DNA"/>
</dbReference>
<feature type="signal peptide" evidence="5">
    <location>
        <begin position="1"/>
        <end position="25"/>
    </location>
</feature>
<dbReference type="Proteomes" id="UP000536835">
    <property type="component" value="Unassembled WGS sequence"/>
</dbReference>
<keyword evidence="2" id="KW-0472">Membrane</keyword>
<evidence type="ECO:0000313" key="7">
    <source>
        <dbReference type="Proteomes" id="UP000536835"/>
    </source>
</evidence>
<feature type="compositionally biased region" description="Low complexity" evidence="4">
    <location>
        <begin position="692"/>
        <end position="742"/>
    </location>
</feature>
<evidence type="ECO:0000313" key="6">
    <source>
        <dbReference type="EMBL" id="NNU15098.1"/>
    </source>
</evidence>
<comment type="caution">
    <text evidence="6">The sequence shown here is derived from an EMBL/GenBank/DDBJ whole genome shotgun (WGS) entry which is preliminary data.</text>
</comment>
<keyword evidence="6" id="KW-0675">Receptor</keyword>
<keyword evidence="3" id="KW-0998">Cell outer membrane</keyword>
<evidence type="ECO:0000256" key="5">
    <source>
        <dbReference type="SAM" id="SignalP"/>
    </source>
</evidence>
<reference evidence="6 7" key="1">
    <citation type="submission" date="2020-05" db="EMBL/GenBank/DDBJ databases">
        <title>Parvularcula mediterraneae sp. nov., isolated from polypropylene straw from shallow seawater of the seashore of Laganas in Zakynthos island, Greece.</title>
        <authorList>
            <person name="Szabo I."/>
            <person name="Al-Omari J."/>
            <person name="Rado J."/>
            <person name="Szerdahelyi G.S."/>
        </authorList>
    </citation>
    <scope>NUCLEOTIDE SEQUENCE [LARGE SCALE GENOMIC DNA]</scope>
    <source>
        <strain evidence="6 7">ZS-1/3</strain>
    </source>
</reference>
<keyword evidence="5" id="KW-0732">Signal</keyword>
<feature type="compositionally biased region" description="Low complexity" evidence="4">
    <location>
        <begin position="749"/>
        <end position="758"/>
    </location>
</feature>
<feature type="region of interest" description="Disordered" evidence="4">
    <location>
        <begin position="24"/>
        <end position="45"/>
    </location>
</feature>